<dbReference type="OrthoDB" id="5271495at2759"/>
<reference evidence="1 2" key="1">
    <citation type="submission" date="2018-02" db="EMBL/GenBank/DDBJ databases">
        <title>The genomes of Aspergillus section Nigri reveals drivers in fungal speciation.</title>
        <authorList>
            <consortium name="DOE Joint Genome Institute"/>
            <person name="Vesth T.C."/>
            <person name="Nybo J."/>
            <person name="Theobald S."/>
            <person name="Brandl J."/>
            <person name="Frisvad J.C."/>
            <person name="Nielsen K.F."/>
            <person name="Lyhne E.K."/>
            <person name="Kogle M.E."/>
            <person name="Kuo A."/>
            <person name="Riley R."/>
            <person name="Clum A."/>
            <person name="Nolan M."/>
            <person name="Lipzen A."/>
            <person name="Salamov A."/>
            <person name="Henrissat B."/>
            <person name="Wiebenga A."/>
            <person name="De vries R.P."/>
            <person name="Grigoriev I.V."/>
            <person name="Mortensen U.H."/>
            <person name="Andersen M.R."/>
            <person name="Baker S.E."/>
        </authorList>
    </citation>
    <scope>NUCLEOTIDE SEQUENCE [LARGE SCALE GENOMIC DNA]</scope>
    <source>
        <strain evidence="1 2">CBS 121593</strain>
    </source>
</reference>
<evidence type="ECO:0000313" key="1">
    <source>
        <dbReference type="EMBL" id="RAL01714.1"/>
    </source>
</evidence>
<protein>
    <submittedName>
        <fullName evidence="1">Uncharacterized protein</fullName>
    </submittedName>
</protein>
<sequence>MDHEHIYKAHYFQLSITVFGSGEDPNNRPHWGFTIHQPSTDLDKLWYQFAPRLGTDQVNLATLQAVGICRLADLNRQQHPQVIQVIGGKPAPMDGTRRCQDWVLSTLISLGVGRGMVSRRAATVEGAVWGGWTELGCV</sequence>
<dbReference type="STRING" id="1448316.A0A395H618"/>
<dbReference type="Proteomes" id="UP000249402">
    <property type="component" value="Unassembled WGS sequence"/>
</dbReference>
<proteinExistence type="predicted"/>
<accession>A0A395H618</accession>
<gene>
    <name evidence="1" type="ORF">BO80DRAFT_493138</name>
</gene>
<evidence type="ECO:0000313" key="2">
    <source>
        <dbReference type="Proteomes" id="UP000249402"/>
    </source>
</evidence>
<organism evidence="1 2">
    <name type="scientific">Aspergillus ibericus CBS 121593</name>
    <dbReference type="NCBI Taxonomy" id="1448316"/>
    <lineage>
        <taxon>Eukaryota</taxon>
        <taxon>Fungi</taxon>
        <taxon>Dikarya</taxon>
        <taxon>Ascomycota</taxon>
        <taxon>Pezizomycotina</taxon>
        <taxon>Eurotiomycetes</taxon>
        <taxon>Eurotiomycetidae</taxon>
        <taxon>Eurotiales</taxon>
        <taxon>Aspergillaceae</taxon>
        <taxon>Aspergillus</taxon>
        <taxon>Aspergillus subgen. Circumdati</taxon>
    </lineage>
</organism>
<dbReference type="VEuPathDB" id="FungiDB:BO80DRAFT_493138"/>
<dbReference type="AlphaFoldDB" id="A0A395H618"/>
<name>A0A395H618_9EURO</name>
<keyword evidence="2" id="KW-1185">Reference proteome</keyword>
<dbReference type="EMBL" id="KZ824434">
    <property type="protein sequence ID" value="RAL01714.1"/>
    <property type="molecule type" value="Genomic_DNA"/>
</dbReference>
<dbReference type="GeneID" id="37228663"/>
<dbReference type="RefSeq" id="XP_025576041.1">
    <property type="nucleotide sequence ID" value="XM_025723798.1"/>
</dbReference>